<name>A0ABR6ECJ7_9ACTN</name>
<evidence type="ECO:0000313" key="3">
    <source>
        <dbReference type="EMBL" id="MBB1243048.1"/>
    </source>
</evidence>
<proteinExistence type="predicted"/>
<keyword evidence="4" id="KW-1185">Reference proteome</keyword>
<dbReference type="InterPro" id="IPR011528">
    <property type="entry name" value="NERD"/>
</dbReference>
<protein>
    <submittedName>
        <fullName evidence="3">NERD domain-containing protein</fullName>
    </submittedName>
</protein>
<evidence type="ECO:0000259" key="2">
    <source>
        <dbReference type="Pfam" id="PF08378"/>
    </source>
</evidence>
<reference evidence="4" key="1">
    <citation type="journal article" date="2020" name="Syst. Appl. Microbiol.">
        <title>Streptomyces alkaliterrae sp. nov., isolated from an alkaline soil, and emended descriptions of Streptomyces alkaliphilus, Streptomyces calidiresistens and Streptomyces durbertensis.</title>
        <authorList>
            <person name="Swiecimska M."/>
            <person name="Golinska P."/>
            <person name="Nouioui I."/>
            <person name="Wypij M."/>
            <person name="Rai M."/>
            <person name="Sangal V."/>
            <person name="Goodfellow M."/>
        </authorList>
    </citation>
    <scope>NUCLEOTIDE SEQUENCE [LARGE SCALE GENOMIC DNA]</scope>
    <source>
        <strain evidence="4">DSM 104538</strain>
    </source>
</reference>
<sequence length="223" mass="23858">MDVPARPHSGGSLWLHPDDDLAPNRPGEHLYARLETPPPAAPVRLARRLLGRPDPLGRAARERAAARRVAAELDALEIGGWRALHALPLPAGAYLDHLLVGPGGLFAVRAAWCDGVRVRVDRDLARLGRGRVRPLPRECLRAAALASHTLGRALGRPVRARAALVVVGARAVSVEPEVAGLLVLRERELAGFGRRGGVLSPAAVDALHQSARDRRTWLPPAAT</sequence>
<evidence type="ECO:0000256" key="1">
    <source>
        <dbReference type="SAM" id="MobiDB-lite"/>
    </source>
</evidence>
<gene>
    <name evidence="3" type="ORF">GL263_05635</name>
</gene>
<feature type="region of interest" description="Disordered" evidence="1">
    <location>
        <begin position="1"/>
        <end position="20"/>
    </location>
</feature>
<accession>A0ABR6ECJ7</accession>
<dbReference type="RefSeq" id="WP_182854454.1">
    <property type="nucleotide sequence ID" value="NZ_WMLF01000049.1"/>
</dbReference>
<dbReference type="Pfam" id="PF08378">
    <property type="entry name" value="NERD"/>
    <property type="match status" value="1"/>
</dbReference>
<feature type="domain" description="NERD" evidence="2">
    <location>
        <begin position="63"/>
        <end position="115"/>
    </location>
</feature>
<comment type="caution">
    <text evidence="3">The sequence shown here is derived from an EMBL/GenBank/DDBJ whole genome shotgun (WGS) entry which is preliminary data.</text>
</comment>
<dbReference type="EMBL" id="WMLF01000049">
    <property type="protein sequence ID" value="MBB1243048.1"/>
    <property type="molecule type" value="Genomic_DNA"/>
</dbReference>
<evidence type="ECO:0000313" key="4">
    <source>
        <dbReference type="Proteomes" id="UP000766698"/>
    </source>
</evidence>
<organism evidence="3 4">
    <name type="scientific">Streptomyces durbertensis</name>
    <dbReference type="NCBI Taxonomy" id="2448886"/>
    <lineage>
        <taxon>Bacteria</taxon>
        <taxon>Bacillati</taxon>
        <taxon>Actinomycetota</taxon>
        <taxon>Actinomycetes</taxon>
        <taxon>Kitasatosporales</taxon>
        <taxon>Streptomycetaceae</taxon>
        <taxon>Streptomyces</taxon>
    </lineage>
</organism>
<dbReference type="Proteomes" id="UP000766698">
    <property type="component" value="Unassembled WGS sequence"/>
</dbReference>